<evidence type="ECO:0000313" key="4">
    <source>
        <dbReference type="Proteomes" id="UP000651452"/>
    </source>
</evidence>
<keyword evidence="4" id="KW-1185">Reference proteome</keyword>
<comment type="caution">
    <text evidence="3">The sequence shown here is derived from an EMBL/GenBank/DDBJ whole genome shotgun (WGS) entry which is preliminary data.</text>
</comment>
<sequence>MGILKLVPPDGLRAENTSSSSKLGTVSSSTYSSSATSTNHQTQDQTQLQDLHQSCQDACLQTSFSPQPFFATLEPIDITPEERVQNILCQKVVMLAAELFPEAGSSDDLQVEYVGEGSFHQVIGFAVPQAKVANCDPEDEGRLVTDLEKYVVRIPRDATDMLREVAVLKGLEGRLNVPVPRVIAFDASKDNVLGLQYTLETRLRGRSLEDLVGDDSFNGQSECVLQQVVQLVEGLTEITAPYPGSISEEFNDVMEKGLCSSRIPIKPFDFPFDASSLISLPNQTPLTYMLALIDLWLDYEQEYYPNENNFVPWNKIKAILHSLQRRDLLGEKFHLSHGDLAPRNIMAEVVNESSVEITGVVDWDFACFAPKFCAYRAPLNLWDKDEAEAIAICTADLVDAFKDTASAEWIKYAFSTEAKIGRKIWDIIRLGMLGKDRRWYALNTIWDWQRLHPKDNMGSF</sequence>
<protein>
    <recommendedName>
        <fullName evidence="2">Aminoglycoside phosphotransferase domain-containing protein</fullName>
    </recommendedName>
</protein>
<dbReference type="PANTHER" id="PTHR21310">
    <property type="entry name" value="AMINOGLYCOSIDE PHOSPHOTRANSFERASE-RELATED-RELATED"/>
    <property type="match status" value="1"/>
</dbReference>
<feature type="compositionally biased region" description="Low complexity" evidence="1">
    <location>
        <begin position="17"/>
        <end position="48"/>
    </location>
</feature>
<dbReference type="OrthoDB" id="10003767at2759"/>
<dbReference type="AlphaFoldDB" id="A0A8H7MG51"/>
<dbReference type="Pfam" id="PF01636">
    <property type="entry name" value="APH"/>
    <property type="match status" value="1"/>
</dbReference>
<evidence type="ECO:0000256" key="1">
    <source>
        <dbReference type="SAM" id="MobiDB-lite"/>
    </source>
</evidence>
<dbReference type="InterPro" id="IPR051678">
    <property type="entry name" value="AGP_Transferase"/>
</dbReference>
<dbReference type="InterPro" id="IPR011009">
    <property type="entry name" value="Kinase-like_dom_sf"/>
</dbReference>
<dbReference type="Proteomes" id="UP000651452">
    <property type="component" value="Unassembled WGS sequence"/>
</dbReference>
<dbReference type="SUPFAM" id="SSF56112">
    <property type="entry name" value="Protein kinase-like (PK-like)"/>
    <property type="match status" value="1"/>
</dbReference>
<dbReference type="EMBL" id="RZGK01000004">
    <property type="protein sequence ID" value="KAF9699411.1"/>
    <property type="molecule type" value="Genomic_DNA"/>
</dbReference>
<name>A0A8H7MG51_9PLEO</name>
<evidence type="ECO:0000313" key="3">
    <source>
        <dbReference type="EMBL" id="KAF9699411.1"/>
    </source>
</evidence>
<gene>
    <name evidence="3" type="ORF">EKO04_002529</name>
</gene>
<dbReference type="InterPro" id="IPR002575">
    <property type="entry name" value="Aminoglycoside_PTrfase"/>
</dbReference>
<dbReference type="PANTHER" id="PTHR21310:SF56">
    <property type="entry name" value="AMINOGLYCOSIDE PHOSPHOTRANSFERASE DOMAIN-CONTAINING PROTEIN"/>
    <property type="match status" value="1"/>
</dbReference>
<proteinExistence type="predicted"/>
<organism evidence="3 4">
    <name type="scientific">Ascochyta lentis</name>
    <dbReference type="NCBI Taxonomy" id="205686"/>
    <lineage>
        <taxon>Eukaryota</taxon>
        <taxon>Fungi</taxon>
        <taxon>Dikarya</taxon>
        <taxon>Ascomycota</taxon>
        <taxon>Pezizomycotina</taxon>
        <taxon>Dothideomycetes</taxon>
        <taxon>Pleosporomycetidae</taxon>
        <taxon>Pleosporales</taxon>
        <taxon>Pleosporineae</taxon>
        <taxon>Didymellaceae</taxon>
        <taxon>Ascochyta</taxon>
    </lineage>
</organism>
<reference evidence="3" key="1">
    <citation type="submission" date="2018-12" db="EMBL/GenBank/DDBJ databases">
        <authorList>
            <person name="Syme R.A."/>
            <person name="Farfan-Caceres L."/>
            <person name="Lichtenzveig J."/>
        </authorList>
    </citation>
    <scope>NUCLEOTIDE SEQUENCE</scope>
    <source>
        <strain evidence="3">Al4</strain>
    </source>
</reference>
<reference evidence="3" key="2">
    <citation type="submission" date="2020-09" db="EMBL/GenBank/DDBJ databases">
        <title>Reference genome assembly for Australian Ascochyta lentis isolate Al4.</title>
        <authorList>
            <person name="Lee R.C."/>
            <person name="Farfan-Caceres L.M."/>
            <person name="Debler J.W."/>
            <person name="Williams A.H."/>
            <person name="Henares B.M."/>
        </authorList>
    </citation>
    <scope>NUCLEOTIDE SEQUENCE</scope>
    <source>
        <strain evidence="3">Al4</strain>
    </source>
</reference>
<feature type="domain" description="Aminoglycoside phosphotransferase" evidence="2">
    <location>
        <begin position="145"/>
        <end position="370"/>
    </location>
</feature>
<feature type="region of interest" description="Disordered" evidence="1">
    <location>
        <begin position="7"/>
        <end position="48"/>
    </location>
</feature>
<evidence type="ECO:0000259" key="2">
    <source>
        <dbReference type="Pfam" id="PF01636"/>
    </source>
</evidence>
<accession>A0A8H7MG51</accession>